<comment type="caution">
    <text evidence="1">The sequence shown here is derived from an EMBL/GenBank/DDBJ whole genome shotgun (WGS) entry which is preliminary data.</text>
</comment>
<protein>
    <submittedName>
        <fullName evidence="1">Uncharacterized protein</fullName>
    </submittedName>
</protein>
<dbReference type="Proteomes" id="UP000251960">
    <property type="component" value="Chromosome 3"/>
</dbReference>
<proteinExistence type="predicted"/>
<reference evidence="1" key="1">
    <citation type="journal article" date="2018" name="Nat. Genet.">
        <title>Extensive intraspecific gene order and gene structural variations between Mo17 and other maize genomes.</title>
        <authorList>
            <person name="Sun S."/>
            <person name="Zhou Y."/>
            <person name="Chen J."/>
            <person name="Shi J."/>
            <person name="Zhao H."/>
            <person name="Zhao H."/>
            <person name="Song W."/>
            <person name="Zhang M."/>
            <person name="Cui Y."/>
            <person name="Dong X."/>
            <person name="Liu H."/>
            <person name="Ma X."/>
            <person name="Jiao Y."/>
            <person name="Wang B."/>
            <person name="Wei X."/>
            <person name="Stein J.C."/>
            <person name="Glaubitz J.C."/>
            <person name="Lu F."/>
            <person name="Yu G."/>
            <person name="Liang C."/>
            <person name="Fengler K."/>
            <person name="Li B."/>
            <person name="Rafalski A."/>
            <person name="Schnable P.S."/>
            <person name="Ware D.H."/>
            <person name="Buckler E.S."/>
            <person name="Lai J."/>
        </authorList>
    </citation>
    <scope>NUCLEOTIDE SEQUENCE [LARGE SCALE GENOMIC DNA]</scope>
    <source>
        <tissue evidence="1">Seedling</tissue>
    </source>
</reference>
<dbReference type="AlphaFoldDB" id="A0A3L6FB71"/>
<accession>A0A3L6FB71</accession>
<sequence>MLTAPTRMESGEGISEASLIPVFFESHAASANTFIRASPRVILKPTL</sequence>
<evidence type="ECO:0000313" key="1">
    <source>
        <dbReference type="EMBL" id="PWZ30484.1"/>
    </source>
</evidence>
<organism evidence="1">
    <name type="scientific">Zea mays</name>
    <name type="common">Maize</name>
    <dbReference type="NCBI Taxonomy" id="4577"/>
    <lineage>
        <taxon>Eukaryota</taxon>
        <taxon>Viridiplantae</taxon>
        <taxon>Streptophyta</taxon>
        <taxon>Embryophyta</taxon>
        <taxon>Tracheophyta</taxon>
        <taxon>Spermatophyta</taxon>
        <taxon>Magnoliopsida</taxon>
        <taxon>Liliopsida</taxon>
        <taxon>Poales</taxon>
        <taxon>Poaceae</taxon>
        <taxon>PACMAD clade</taxon>
        <taxon>Panicoideae</taxon>
        <taxon>Andropogonodae</taxon>
        <taxon>Andropogoneae</taxon>
        <taxon>Tripsacinae</taxon>
        <taxon>Zea</taxon>
    </lineage>
</organism>
<dbReference type="EMBL" id="NCVQ01000004">
    <property type="protein sequence ID" value="PWZ30484.1"/>
    <property type="molecule type" value="Genomic_DNA"/>
</dbReference>
<gene>
    <name evidence="1" type="ORF">Zm00014a_003923</name>
</gene>
<name>A0A3L6FB71_MAIZE</name>